<evidence type="ECO:0000259" key="1">
    <source>
        <dbReference type="Pfam" id="PF12696"/>
    </source>
</evidence>
<sequence length="162" mass="18946">MDGLRYTIIEVEEAGFFFQHPRFYKRLETWITTIRKLNGAVWMATQSLRQLERVPDFEILKDNVGNLIYLPNSQANTSKDLYKDKFGLTDDQIQMINDAVPNRDYLWITRAQTRMLQSTFSDEMVAMLRSDGVAQSILDRHYASGASDWQQHYVREMLARSA</sequence>
<name>A0A375HGA5_9BURK</name>
<accession>A0A375HGA5</accession>
<dbReference type="Pfam" id="PF12696">
    <property type="entry name" value="TraG-D_C"/>
    <property type="match status" value="1"/>
</dbReference>
<dbReference type="Gene3D" id="3.40.50.300">
    <property type="entry name" value="P-loop containing nucleotide triphosphate hydrolases"/>
    <property type="match status" value="1"/>
</dbReference>
<keyword evidence="2" id="KW-0614">Plasmid</keyword>
<dbReference type="InterPro" id="IPR032689">
    <property type="entry name" value="TraG-D_C"/>
</dbReference>
<reference evidence="2" key="1">
    <citation type="submission" date="2018-01" db="EMBL/GenBank/DDBJ databases">
        <authorList>
            <person name="Gaut B.S."/>
            <person name="Morton B.R."/>
            <person name="Clegg M.T."/>
            <person name="Duvall M.R."/>
        </authorList>
    </citation>
    <scope>NUCLEOTIDE SEQUENCE</scope>
    <source>
        <strain evidence="2">Cupriavidus taiwanensis STM 8555</strain>
    </source>
</reference>
<dbReference type="CDD" id="cd01127">
    <property type="entry name" value="TrwB_TraG_TraD_VirD4"/>
    <property type="match status" value="1"/>
</dbReference>
<dbReference type="EMBL" id="LT984809">
    <property type="protein sequence ID" value="SPD49417.1"/>
    <property type="molecule type" value="Genomic_DNA"/>
</dbReference>
<proteinExistence type="predicted"/>
<organism evidence="2">
    <name type="scientific">Cupriavidus taiwanensis</name>
    <dbReference type="NCBI Taxonomy" id="164546"/>
    <lineage>
        <taxon>Bacteria</taxon>
        <taxon>Pseudomonadati</taxon>
        <taxon>Pseudomonadota</taxon>
        <taxon>Betaproteobacteria</taxon>
        <taxon>Burkholderiales</taxon>
        <taxon>Burkholderiaceae</taxon>
        <taxon>Cupriavidus</taxon>
    </lineage>
</organism>
<feature type="domain" description="TraD/TraG TraM recognition site" evidence="1">
    <location>
        <begin position="25"/>
        <end position="81"/>
    </location>
</feature>
<evidence type="ECO:0000313" key="2">
    <source>
        <dbReference type="EMBL" id="SPD49417.1"/>
    </source>
</evidence>
<gene>
    <name evidence="2" type="ORF">CBM2612_P0762</name>
</gene>
<geneLocation type="plasmid" evidence="2">
    <name>I</name>
</geneLocation>
<protein>
    <recommendedName>
        <fullName evidence="1">TraD/TraG TraM recognition site domain-containing protein</fullName>
    </recommendedName>
</protein>
<dbReference type="InterPro" id="IPR027417">
    <property type="entry name" value="P-loop_NTPase"/>
</dbReference>
<dbReference type="SUPFAM" id="SSF52540">
    <property type="entry name" value="P-loop containing nucleoside triphosphate hydrolases"/>
    <property type="match status" value="1"/>
</dbReference>
<dbReference type="AlphaFoldDB" id="A0A375HGA5"/>